<name>A0A9J6F9N4_HAELO</name>
<evidence type="ECO:0000256" key="1">
    <source>
        <dbReference type="SAM" id="MobiDB-lite"/>
    </source>
</evidence>
<dbReference type="VEuPathDB" id="VectorBase:HLOH_048746"/>
<feature type="region of interest" description="Disordered" evidence="1">
    <location>
        <begin position="182"/>
        <end position="248"/>
    </location>
</feature>
<proteinExistence type="predicted"/>
<dbReference type="OMA" id="HAFAISH"/>
<dbReference type="Proteomes" id="UP000821853">
    <property type="component" value="Chromosome 1"/>
</dbReference>
<evidence type="ECO:0000313" key="3">
    <source>
        <dbReference type="Proteomes" id="UP000821853"/>
    </source>
</evidence>
<sequence length="248" mass="27786">MQDALQQAAGAVRQYASARSLECSPEKSELIILRRKARGKPLEPTTIQIKLQGSDIPVVPTFRILGLYIQQDGGGTLTIQRLNRTALQIICMDHVIKLVKALVVSRVVYSTPYVQLKPRYMAKLDILLRKAYRQALGLSPHTNTIKREALGTHNWVRQLERLKQASNGHTVLRQLAYRIADASHPRPETVPPDIPRSSGLLRSREKSTLSSPHSAEKHGYNSCKGSTLTTRMCDSRTRPTTHSIQPQQ</sequence>
<keyword evidence="3" id="KW-1185">Reference proteome</keyword>
<comment type="caution">
    <text evidence="2">The sequence shown here is derived from an EMBL/GenBank/DDBJ whole genome shotgun (WGS) entry which is preliminary data.</text>
</comment>
<dbReference type="AlphaFoldDB" id="A0A9J6F9N4"/>
<organism evidence="2 3">
    <name type="scientific">Haemaphysalis longicornis</name>
    <name type="common">Bush tick</name>
    <dbReference type="NCBI Taxonomy" id="44386"/>
    <lineage>
        <taxon>Eukaryota</taxon>
        <taxon>Metazoa</taxon>
        <taxon>Ecdysozoa</taxon>
        <taxon>Arthropoda</taxon>
        <taxon>Chelicerata</taxon>
        <taxon>Arachnida</taxon>
        <taxon>Acari</taxon>
        <taxon>Parasitiformes</taxon>
        <taxon>Ixodida</taxon>
        <taxon>Ixodoidea</taxon>
        <taxon>Ixodidae</taxon>
        <taxon>Haemaphysalinae</taxon>
        <taxon>Haemaphysalis</taxon>
    </lineage>
</organism>
<dbReference type="OrthoDB" id="6491850at2759"/>
<evidence type="ECO:0000313" key="2">
    <source>
        <dbReference type="EMBL" id="KAH9359621.1"/>
    </source>
</evidence>
<feature type="compositionally biased region" description="Polar residues" evidence="1">
    <location>
        <begin position="223"/>
        <end position="248"/>
    </location>
</feature>
<protein>
    <submittedName>
        <fullName evidence="2">Uncharacterized protein</fullName>
    </submittedName>
</protein>
<accession>A0A9J6F9N4</accession>
<reference evidence="2 3" key="1">
    <citation type="journal article" date="2020" name="Cell">
        <title>Large-Scale Comparative Analyses of Tick Genomes Elucidate Their Genetic Diversity and Vector Capacities.</title>
        <authorList>
            <consortium name="Tick Genome and Microbiome Consortium (TIGMIC)"/>
            <person name="Jia N."/>
            <person name="Wang J."/>
            <person name="Shi W."/>
            <person name="Du L."/>
            <person name="Sun Y."/>
            <person name="Zhan W."/>
            <person name="Jiang J.F."/>
            <person name="Wang Q."/>
            <person name="Zhang B."/>
            <person name="Ji P."/>
            <person name="Bell-Sakyi L."/>
            <person name="Cui X.M."/>
            <person name="Yuan T.T."/>
            <person name="Jiang B.G."/>
            <person name="Yang W.F."/>
            <person name="Lam T.T."/>
            <person name="Chang Q.C."/>
            <person name="Ding S.J."/>
            <person name="Wang X.J."/>
            <person name="Zhu J.G."/>
            <person name="Ruan X.D."/>
            <person name="Zhao L."/>
            <person name="Wei J.T."/>
            <person name="Ye R.Z."/>
            <person name="Que T.C."/>
            <person name="Du C.H."/>
            <person name="Zhou Y.H."/>
            <person name="Cheng J.X."/>
            <person name="Dai P.F."/>
            <person name="Guo W.B."/>
            <person name="Han X.H."/>
            <person name="Huang E.J."/>
            <person name="Li L.F."/>
            <person name="Wei W."/>
            <person name="Gao Y.C."/>
            <person name="Liu J.Z."/>
            <person name="Shao H.Z."/>
            <person name="Wang X."/>
            <person name="Wang C.C."/>
            <person name="Yang T.C."/>
            <person name="Huo Q.B."/>
            <person name="Li W."/>
            <person name="Chen H.Y."/>
            <person name="Chen S.E."/>
            <person name="Zhou L.G."/>
            <person name="Ni X.B."/>
            <person name="Tian J.H."/>
            <person name="Sheng Y."/>
            <person name="Liu T."/>
            <person name="Pan Y.S."/>
            <person name="Xia L.Y."/>
            <person name="Li J."/>
            <person name="Zhao F."/>
            <person name="Cao W.C."/>
        </authorList>
    </citation>
    <scope>NUCLEOTIDE SEQUENCE [LARGE SCALE GENOMIC DNA]</scope>
    <source>
        <strain evidence="2">HaeL-2018</strain>
    </source>
</reference>
<dbReference type="EMBL" id="JABSTR010000001">
    <property type="protein sequence ID" value="KAH9359621.1"/>
    <property type="molecule type" value="Genomic_DNA"/>
</dbReference>
<gene>
    <name evidence="2" type="ORF">HPB48_007277</name>
</gene>